<feature type="domain" description="Polyprotein allergen nematode" evidence="4">
    <location>
        <begin position="1010"/>
        <end position="1128"/>
    </location>
</feature>
<sequence length="1536" mass="174557">MMVNKLVIAIFLVALAVGSIEGRHRRHLDSWLTAEQKEQLKDLSHSSQEYKTKVSEFYAVLPEDQKLKWDKVYEDKCFDWTSRVQSQDKESDFRELLASKNVEAVEERINELKQELGSEHRQLVDLWMKECLELVKKGVSARNRRNVNADNVVKDFIGWMSPEQLLKIKDLKAAGTAEDEIKATVKGFFNELPAEQQATLKEEFKGKCRTYFKPLLTDEESEKIKSLAGSDKAAAGALIKGVVDRQTGDVKVTATKMFSLCGEVYKDASRKRREIDNTIKEFLGWLKADQLAKIGELKAAGKSEEEIKTTVKGFFNELPAEQQTSLKEEFKGKCKVFFGPLLNEDEKAKIETLKNDKPAAGALIQGVVERQTGDAKVTAQKMFTFCGEVFKDASRKRREIDSAFKDFLGWLKPEQVAKIGELKAAGKSEEEIKTTVKGFFNELPAEQQTSLKEEFKGKCKTYFKPLLTDEESEKIKLLAGSDKAAAGALIKGVVDRQTEVYKDASRKRREIDSAFKDFLGWLKPEQVAKIGELKSAGKSEEEIKTTVKGFFNELPAEQQSTLKEEFKGKCKVFFGPLLNEDEKAKIETLKNDKPAAGALIQGVVERQTGDAKVTAQKMFTFCGEVFKDASRKRREIDSAFKDFLGWLKPEQVAQIGELKAAGKSEEEIKTTVKGFFNELPAQQQSTLKEEFKGKCRTYFKPLLTDEESEKIKSLAGSDKAAAGALIKGVVDRQTGDVKVTATKMFSLCGEVYKDASRKRREIDSAFKDFLGWLKPEQVAKIGELKSAGKSEEEIKTTVKGFFNELPAEQQSTLKEEFKGKCKVFFGPFLNEDEKAKIETLKNDKPAAGALIQGVVERQTGDAKVTAQKMFTLCGEVFKDASRKRREIDSAFKDFLGWLKPEQVAKIGELKAAGKSEEEIKTTVKGFFNELPAEQQTTLKEEFKGKCRTYFKPLLTDEESEKIKLLAGSDKAAAGALIKGVVDRQTGDVKVTATKMFSLCGEVYKDASRKRREIDSAFKDFLGWLKPEQVAKIGELKYAGKSEEEIKTVVKGYFNELPTEQQSTLKEEFKGKCKVFFGPLLNEDEKAKIETLKNDKPAAGALIQGVVERQTGDAKVTAQKMFTLCGEVFKDASRKRREIDSAFKDFLGWLKPEQVAKIGELKSAGKSEEEIKTTVKGFFNELPAEQQSTLKEEFKGKCKVFFGPLLNEDEKAKIETLKNDKPAAGALIKGVVDRQTGDVKVTANKMFSLCGEVYKDSSRKMRRDVRQKIEKHLAWLRPEEKETIIQMTNEGKSKEEIKSKLYEFITAHEKDSSQKEKTIKNCYAWMDEVATKEEIENLHKLHHIDHGACKGKVREFISRLSVEKQKAVEASLPFCEKLWYGSHDEHTGHNHDSGDNHEGHQHHGHHHRKRRHLTVLSKYIEWMSEKQQREIQKMEKEGIEFTQISEKIREYFKQLPEDRQNQLKATFKDRCLTWAKEVSLPKEWAEIKKYYSEKEWKLLKEKLVELEERLTENQKHTIEHVRGVCYRLWSIPHEKLF</sequence>
<dbReference type="PANTHER" id="PTHR34007:SF1">
    <property type="entry name" value="AEROLYSIN-LIKE PROTEIN-RELATED"/>
    <property type="match status" value="1"/>
</dbReference>
<keyword evidence="3" id="KW-0732">Signal</keyword>
<feature type="coiled-coil region" evidence="1">
    <location>
        <begin position="95"/>
        <end position="122"/>
    </location>
</feature>
<feature type="domain" description="Polyprotein allergen nematode" evidence="4">
    <location>
        <begin position="508"/>
        <end position="626"/>
    </location>
</feature>
<feature type="domain" description="Polyprotein allergen nematode" evidence="4">
    <location>
        <begin position="1261"/>
        <end position="1378"/>
    </location>
</feature>
<dbReference type="EMBL" id="CANHGI010000005">
    <property type="protein sequence ID" value="CAI5452626.1"/>
    <property type="molecule type" value="Genomic_DNA"/>
</dbReference>
<feature type="chain" id="PRO_5040131253" description="Polyprotein allergen nematode domain-containing protein" evidence="3">
    <location>
        <begin position="23"/>
        <end position="1536"/>
    </location>
</feature>
<evidence type="ECO:0000259" key="4">
    <source>
        <dbReference type="Pfam" id="PF16469"/>
    </source>
</evidence>
<dbReference type="OrthoDB" id="5823468at2759"/>
<evidence type="ECO:0000313" key="5">
    <source>
        <dbReference type="EMBL" id="CAI5452626.1"/>
    </source>
</evidence>
<name>A0A9P1IXQ2_9PELO</name>
<feature type="domain" description="Polyprotein allergen nematode" evidence="4">
    <location>
        <begin position="1409"/>
        <end position="1528"/>
    </location>
</feature>
<feature type="domain" description="Polyprotein allergen nematode" evidence="4">
    <location>
        <begin position="30"/>
        <end position="133"/>
    </location>
</feature>
<dbReference type="InterPro" id="IPR053280">
    <property type="entry name" value="Aerolysin-like_pore-former"/>
</dbReference>
<organism evidence="5 6">
    <name type="scientific">Caenorhabditis angaria</name>
    <dbReference type="NCBI Taxonomy" id="860376"/>
    <lineage>
        <taxon>Eukaryota</taxon>
        <taxon>Metazoa</taxon>
        <taxon>Ecdysozoa</taxon>
        <taxon>Nematoda</taxon>
        <taxon>Chromadorea</taxon>
        <taxon>Rhabditida</taxon>
        <taxon>Rhabditina</taxon>
        <taxon>Rhabditomorpha</taxon>
        <taxon>Rhabditoidea</taxon>
        <taxon>Rhabditidae</taxon>
        <taxon>Peloderinae</taxon>
        <taxon>Caenorhabditis</taxon>
    </lineage>
</organism>
<evidence type="ECO:0000313" key="6">
    <source>
        <dbReference type="Proteomes" id="UP001152747"/>
    </source>
</evidence>
<feature type="domain" description="Polyprotein allergen nematode" evidence="4">
    <location>
        <begin position="884"/>
        <end position="1003"/>
    </location>
</feature>
<keyword evidence="1" id="KW-0175">Coiled coil</keyword>
<evidence type="ECO:0000256" key="3">
    <source>
        <dbReference type="SAM" id="SignalP"/>
    </source>
</evidence>
<gene>
    <name evidence="5" type="ORF">CAMP_LOCUS15263</name>
</gene>
<keyword evidence="6" id="KW-1185">Reference proteome</keyword>
<dbReference type="Gene3D" id="1.10.533.30">
    <property type="entry name" value="Nematode polyprotein allergen ABA-1"/>
    <property type="match status" value="12"/>
</dbReference>
<feature type="domain" description="Polyprotein allergen nematode" evidence="4">
    <location>
        <begin position="633"/>
        <end position="752"/>
    </location>
</feature>
<dbReference type="InterPro" id="IPR038289">
    <property type="entry name" value="DVA-1_sf"/>
</dbReference>
<dbReference type="Proteomes" id="UP001152747">
    <property type="component" value="Unassembled WGS sequence"/>
</dbReference>
<protein>
    <recommendedName>
        <fullName evidence="4">Polyprotein allergen nematode domain-containing protein</fullName>
    </recommendedName>
</protein>
<accession>A0A9P1IXQ2</accession>
<feature type="compositionally biased region" description="Basic and acidic residues" evidence="2">
    <location>
        <begin position="1385"/>
        <end position="1400"/>
    </location>
</feature>
<dbReference type="InterPro" id="IPR032487">
    <property type="entry name" value="ABA-1_nematode"/>
</dbReference>
<feature type="domain" description="Polyprotein allergen nematode" evidence="4">
    <location>
        <begin position="272"/>
        <end position="390"/>
    </location>
</feature>
<feature type="signal peptide" evidence="3">
    <location>
        <begin position="1"/>
        <end position="22"/>
    </location>
</feature>
<proteinExistence type="predicted"/>
<comment type="caution">
    <text evidence="5">The sequence shown here is derived from an EMBL/GenBank/DDBJ whole genome shotgun (WGS) entry which is preliminary data.</text>
</comment>
<evidence type="ECO:0000256" key="1">
    <source>
        <dbReference type="SAM" id="Coils"/>
    </source>
</evidence>
<dbReference type="PANTHER" id="PTHR34007">
    <property type="entry name" value="AEROLYSIN-LIKE PROTEIN-RELATED"/>
    <property type="match status" value="1"/>
</dbReference>
<feature type="domain" description="Polyprotein allergen nematode" evidence="4">
    <location>
        <begin position="759"/>
        <end position="877"/>
    </location>
</feature>
<dbReference type="Pfam" id="PF16469">
    <property type="entry name" value="NPA"/>
    <property type="match status" value="11"/>
</dbReference>
<evidence type="ECO:0000256" key="2">
    <source>
        <dbReference type="SAM" id="MobiDB-lite"/>
    </source>
</evidence>
<feature type="domain" description="Polyprotein allergen nematode" evidence="4">
    <location>
        <begin position="150"/>
        <end position="265"/>
    </location>
</feature>
<feature type="region of interest" description="Disordered" evidence="2">
    <location>
        <begin position="1385"/>
        <end position="1409"/>
    </location>
</feature>
<reference evidence="5" key="1">
    <citation type="submission" date="2022-11" db="EMBL/GenBank/DDBJ databases">
        <authorList>
            <person name="Kikuchi T."/>
        </authorList>
    </citation>
    <scope>NUCLEOTIDE SEQUENCE</scope>
    <source>
        <strain evidence="5">PS1010</strain>
    </source>
</reference>
<feature type="domain" description="Polyprotein allergen nematode" evidence="4">
    <location>
        <begin position="1135"/>
        <end position="1253"/>
    </location>
</feature>